<dbReference type="EMBL" id="CAAALY010010619">
    <property type="protein sequence ID" value="VEL11019.1"/>
    <property type="molecule type" value="Genomic_DNA"/>
</dbReference>
<protein>
    <submittedName>
        <fullName evidence="1">Uncharacterized protein</fullName>
    </submittedName>
</protein>
<dbReference type="AlphaFoldDB" id="A0A3S5B219"/>
<gene>
    <name evidence="1" type="ORF">PXEA_LOCUS4459</name>
</gene>
<sequence length="136" mass="14300">MQRNAAKDAVSLPSPDSICVETITPKIAPLARLRPPCLDPATLASLSAEEKAVKLLMKPSNASAAPVPASALSTRPSVGSRLPIGMSQLGGSELDFDEVGRVVRCLTAPNEATQYNAAAYLQHLTFQNAVAKGYVR</sequence>
<dbReference type="Proteomes" id="UP000784294">
    <property type="component" value="Unassembled WGS sequence"/>
</dbReference>
<keyword evidence="2" id="KW-1185">Reference proteome</keyword>
<reference evidence="1" key="1">
    <citation type="submission" date="2018-11" db="EMBL/GenBank/DDBJ databases">
        <authorList>
            <consortium name="Pathogen Informatics"/>
        </authorList>
    </citation>
    <scope>NUCLEOTIDE SEQUENCE</scope>
</reference>
<evidence type="ECO:0000313" key="2">
    <source>
        <dbReference type="Proteomes" id="UP000784294"/>
    </source>
</evidence>
<name>A0A3S5B219_9PLAT</name>
<accession>A0A3S5B219</accession>
<evidence type="ECO:0000313" key="1">
    <source>
        <dbReference type="EMBL" id="VEL11019.1"/>
    </source>
</evidence>
<comment type="caution">
    <text evidence="1">The sequence shown here is derived from an EMBL/GenBank/DDBJ whole genome shotgun (WGS) entry which is preliminary data.</text>
</comment>
<proteinExistence type="predicted"/>
<organism evidence="1 2">
    <name type="scientific">Protopolystoma xenopodis</name>
    <dbReference type="NCBI Taxonomy" id="117903"/>
    <lineage>
        <taxon>Eukaryota</taxon>
        <taxon>Metazoa</taxon>
        <taxon>Spiralia</taxon>
        <taxon>Lophotrochozoa</taxon>
        <taxon>Platyhelminthes</taxon>
        <taxon>Monogenea</taxon>
        <taxon>Polyopisthocotylea</taxon>
        <taxon>Polystomatidea</taxon>
        <taxon>Polystomatidae</taxon>
        <taxon>Protopolystoma</taxon>
    </lineage>
</organism>